<reference evidence="3" key="1">
    <citation type="submission" date="2016-10" db="EMBL/GenBank/DDBJ databases">
        <authorList>
            <person name="Varghese N."/>
        </authorList>
    </citation>
    <scope>NUCLEOTIDE SEQUENCE [LARGE SCALE GENOMIC DNA]</scope>
    <source>
        <strain evidence="3">DSM 20406</strain>
    </source>
</reference>
<evidence type="ECO:0000313" key="3">
    <source>
        <dbReference type="Proteomes" id="UP000183028"/>
    </source>
</evidence>
<feature type="transmembrane region" description="Helical" evidence="1">
    <location>
        <begin position="91"/>
        <end position="110"/>
    </location>
</feature>
<feature type="transmembrane region" description="Helical" evidence="1">
    <location>
        <begin position="157"/>
        <end position="180"/>
    </location>
</feature>
<accession>A0A1H6WXC4</accession>
<feature type="transmembrane region" description="Helical" evidence="1">
    <location>
        <begin position="116"/>
        <end position="137"/>
    </location>
</feature>
<keyword evidence="1" id="KW-0472">Membrane</keyword>
<keyword evidence="1" id="KW-1133">Transmembrane helix</keyword>
<dbReference type="AlphaFoldDB" id="A0A1H6WXC4"/>
<sequence>MNTKDPLYISTMDKAKKLDHDKFEIYMTIQQYVLAHCEDSLKANMMLSHAIDELKEHNIAPSNLKTYYRHLEKDFPIKKEMKEELSRSQNNMSVSLIWCTMSSFIVLMFIKEAVMNHYMIHLYVDSAIAIVAFYIMLHQLHIELNILNMNKITKRPLVVMVVAIVAGMIVNIVAGLSSGAIAKFDFSFLILVVGMFTSRSIFIKQTKGLSRNN</sequence>
<dbReference type="EMBL" id="FNYK01000076">
    <property type="protein sequence ID" value="SEJ21571.1"/>
    <property type="molecule type" value="Genomic_DNA"/>
</dbReference>
<keyword evidence="3" id="KW-1185">Reference proteome</keyword>
<dbReference type="STRING" id="322505.SAMN04487836_11567"/>
<evidence type="ECO:0000256" key="1">
    <source>
        <dbReference type="SAM" id="Phobius"/>
    </source>
</evidence>
<gene>
    <name evidence="2" type="ORF">SAMN04487834_10763</name>
</gene>
<keyword evidence="1" id="KW-0812">Transmembrane</keyword>
<proteinExistence type="predicted"/>
<protein>
    <submittedName>
        <fullName evidence="2">Uncharacterized protein</fullName>
    </submittedName>
</protein>
<dbReference type="Proteomes" id="UP000183028">
    <property type="component" value="Unassembled WGS sequence"/>
</dbReference>
<dbReference type="RefSeq" id="WP_074732738.1">
    <property type="nucleotide sequence ID" value="NZ_FNYK01000076.1"/>
</dbReference>
<evidence type="ECO:0000313" key="2">
    <source>
        <dbReference type="EMBL" id="SEJ21571.1"/>
    </source>
</evidence>
<dbReference type="OrthoDB" id="1654119at2"/>
<dbReference type="eggNOG" id="ENOG5032UB6">
    <property type="taxonomic scope" value="Bacteria"/>
</dbReference>
<organism evidence="2 3">
    <name type="scientific">Sharpea azabuensis</name>
    <dbReference type="NCBI Taxonomy" id="322505"/>
    <lineage>
        <taxon>Bacteria</taxon>
        <taxon>Bacillati</taxon>
        <taxon>Bacillota</taxon>
        <taxon>Erysipelotrichia</taxon>
        <taxon>Erysipelotrichales</taxon>
        <taxon>Coprobacillaceae</taxon>
        <taxon>Sharpea</taxon>
    </lineage>
</organism>
<name>A0A1H6WXC4_9FIRM</name>
<feature type="transmembrane region" description="Helical" evidence="1">
    <location>
        <begin position="186"/>
        <end position="203"/>
    </location>
</feature>